<gene>
    <name evidence="2" type="ORF">Moror_9162</name>
</gene>
<organism evidence="2 3">
    <name type="scientific">Moniliophthora roreri (strain MCA 2997)</name>
    <name type="common">Cocoa frosty pod rot fungus</name>
    <name type="synonym">Crinipellis roreri</name>
    <dbReference type="NCBI Taxonomy" id="1381753"/>
    <lineage>
        <taxon>Eukaryota</taxon>
        <taxon>Fungi</taxon>
        <taxon>Dikarya</taxon>
        <taxon>Basidiomycota</taxon>
        <taxon>Agaricomycotina</taxon>
        <taxon>Agaricomycetes</taxon>
        <taxon>Agaricomycetidae</taxon>
        <taxon>Agaricales</taxon>
        <taxon>Marasmiineae</taxon>
        <taxon>Marasmiaceae</taxon>
        <taxon>Moniliophthora</taxon>
    </lineage>
</organism>
<accession>V2W226</accession>
<evidence type="ECO:0000256" key="1">
    <source>
        <dbReference type="SAM" id="SignalP"/>
    </source>
</evidence>
<name>V2W226_MONRO</name>
<dbReference type="AlphaFoldDB" id="V2W226"/>
<proteinExistence type="predicted"/>
<evidence type="ECO:0008006" key="4">
    <source>
        <dbReference type="Google" id="ProtNLM"/>
    </source>
</evidence>
<dbReference type="EMBL" id="AWSO01002901">
    <property type="protein sequence ID" value="ESK80868.1"/>
    <property type="molecule type" value="Genomic_DNA"/>
</dbReference>
<sequence length="218" mass="23736">MVCTLLLKLKAAVLPCVDNAKLEQVYNALKKDGELSDEGWLGFKFDKAKSQQVRHVPVQGQAEQSGQGQGMPTLDAVQEEGQNSMCQSAVTKNELYKPLTGKFNKVLKHTQEATGKLPLITFSSTPSKGLKSEGAHGGYIADINALLVNTTAVGDQAGKEQFECDIVMTGEFKKVVNDSDTDNNISKLVSNINHLMGSDPTHRFVSHIFITESLDLQK</sequence>
<dbReference type="STRING" id="1381753.V2W226"/>
<dbReference type="KEGG" id="mrr:Moror_9162"/>
<keyword evidence="1" id="KW-0732">Signal</keyword>
<dbReference type="Proteomes" id="UP000017559">
    <property type="component" value="Unassembled WGS sequence"/>
</dbReference>
<feature type="non-terminal residue" evidence="2">
    <location>
        <position position="218"/>
    </location>
</feature>
<dbReference type="OrthoDB" id="3260094at2759"/>
<feature type="signal peptide" evidence="1">
    <location>
        <begin position="1"/>
        <end position="19"/>
    </location>
</feature>
<evidence type="ECO:0000313" key="2">
    <source>
        <dbReference type="EMBL" id="ESK80868.1"/>
    </source>
</evidence>
<reference evidence="2 3" key="1">
    <citation type="journal article" date="2014" name="BMC Genomics">
        <title>Genome and secretome analysis of the hemibiotrophic fungal pathogen, Moniliophthora roreri, which causes frosty pod rot disease of cacao: mechanisms of the biotrophic and necrotrophic phases.</title>
        <authorList>
            <person name="Meinhardt L.W."/>
            <person name="Costa G.G.L."/>
            <person name="Thomazella D.P.T."/>
            <person name="Teixeira P.J.P.L."/>
            <person name="Carazzolle M.F."/>
            <person name="Schuster S.C."/>
            <person name="Carlson J.E."/>
            <person name="Guiltinan M.J."/>
            <person name="Mieczkowski P."/>
            <person name="Farmer A."/>
            <person name="Ramaraj T."/>
            <person name="Crozier J."/>
            <person name="Davis R.E."/>
            <person name="Shao J."/>
            <person name="Melnick R.L."/>
            <person name="Pereira G.A.G."/>
            <person name="Bailey B.A."/>
        </authorList>
    </citation>
    <scope>NUCLEOTIDE SEQUENCE [LARGE SCALE GENOMIC DNA]</scope>
    <source>
        <strain evidence="2 3">MCA 2997</strain>
    </source>
</reference>
<evidence type="ECO:0000313" key="3">
    <source>
        <dbReference type="Proteomes" id="UP000017559"/>
    </source>
</evidence>
<protein>
    <recommendedName>
        <fullName evidence="4">Fungal-type protein kinase domain-containing protein</fullName>
    </recommendedName>
</protein>
<keyword evidence="3" id="KW-1185">Reference proteome</keyword>
<comment type="caution">
    <text evidence="2">The sequence shown here is derived from an EMBL/GenBank/DDBJ whole genome shotgun (WGS) entry which is preliminary data.</text>
</comment>
<dbReference type="HOGENOM" id="CLU_087999_0_0_1"/>
<feature type="chain" id="PRO_5004711537" description="Fungal-type protein kinase domain-containing protein" evidence="1">
    <location>
        <begin position="20"/>
        <end position="218"/>
    </location>
</feature>